<evidence type="ECO:0000256" key="5">
    <source>
        <dbReference type="ARBA" id="ARBA00022525"/>
    </source>
</evidence>
<name>A0A6N2LKQ5_SALVM</name>
<dbReference type="PANTHER" id="PTHR31238">
    <property type="entry name" value="GERMIN-LIKE PROTEIN SUBFAMILY 3 MEMBER 3"/>
    <property type="match status" value="1"/>
</dbReference>
<dbReference type="Pfam" id="PF00190">
    <property type="entry name" value="Cupin_1"/>
    <property type="match status" value="4"/>
</dbReference>
<evidence type="ECO:0000256" key="6">
    <source>
        <dbReference type="ARBA" id="ARBA00022723"/>
    </source>
</evidence>
<keyword evidence="4" id="KW-0052">Apoplast</keyword>
<organism evidence="15">
    <name type="scientific">Salix viminalis</name>
    <name type="common">Common osier</name>
    <name type="synonym">Basket willow</name>
    <dbReference type="NCBI Taxonomy" id="40686"/>
    <lineage>
        <taxon>Eukaryota</taxon>
        <taxon>Viridiplantae</taxon>
        <taxon>Streptophyta</taxon>
        <taxon>Embryophyta</taxon>
        <taxon>Tracheophyta</taxon>
        <taxon>Spermatophyta</taxon>
        <taxon>Magnoliopsida</taxon>
        <taxon>eudicotyledons</taxon>
        <taxon>Gunneridae</taxon>
        <taxon>Pentapetalae</taxon>
        <taxon>rosids</taxon>
        <taxon>fabids</taxon>
        <taxon>Malpighiales</taxon>
        <taxon>Salicaceae</taxon>
        <taxon>Saliceae</taxon>
        <taxon>Salix</taxon>
    </lineage>
</organism>
<evidence type="ECO:0000256" key="10">
    <source>
        <dbReference type="PIRSR" id="PIRSR601929-1"/>
    </source>
</evidence>
<dbReference type="GO" id="GO:0030145">
    <property type="term" value="F:manganese ion binding"/>
    <property type="evidence" value="ECO:0007669"/>
    <property type="project" value="InterPro"/>
</dbReference>
<comment type="function">
    <text evidence="1">May play a role in plant defense. Probably has no oxalate oxidase activity even if the active site is conserved.</text>
</comment>
<dbReference type="FunFam" id="2.60.120.10:FF:000005">
    <property type="entry name" value="Germin-like protein subfamily 1 member 8"/>
    <property type="match status" value="1"/>
</dbReference>
<feature type="binding site" evidence="10">
    <location>
        <position position="479"/>
    </location>
    <ligand>
        <name>oxalate</name>
        <dbReference type="ChEBI" id="CHEBI:30623"/>
    </ligand>
</feature>
<feature type="chain" id="PRO_5026967653" description="Cupin type-1 domain-containing protein" evidence="13">
    <location>
        <begin position="23"/>
        <end position="762"/>
    </location>
</feature>
<protein>
    <recommendedName>
        <fullName evidence="14">Cupin type-1 domain-containing protein</fullName>
    </recommendedName>
</protein>
<dbReference type="InterPro" id="IPR006045">
    <property type="entry name" value="Cupin_1"/>
</dbReference>
<feature type="domain" description="Cupin type-1" evidence="14">
    <location>
        <begin position="63"/>
        <end position="208"/>
    </location>
</feature>
<evidence type="ECO:0000256" key="3">
    <source>
        <dbReference type="ARBA" id="ARBA00007456"/>
    </source>
</evidence>
<dbReference type="InterPro" id="IPR011051">
    <property type="entry name" value="RmlC_Cupin_sf"/>
</dbReference>
<feature type="binding site" evidence="11">
    <location>
        <position position="520"/>
    </location>
    <ligand>
        <name>Mn(2+)</name>
        <dbReference type="ChEBI" id="CHEBI:29035"/>
    </ligand>
</feature>
<evidence type="ECO:0000259" key="14">
    <source>
        <dbReference type="SMART" id="SM00835"/>
    </source>
</evidence>
<keyword evidence="6 10" id="KW-0479">Metal-binding</keyword>
<comment type="subcellular location">
    <subcellularLocation>
        <location evidence="2">Secreted</location>
        <location evidence="2">Extracellular space</location>
        <location evidence="2">Apoplast</location>
    </subcellularLocation>
</comment>
<feature type="binding site" evidence="11">
    <location>
        <position position="472"/>
    </location>
    <ligand>
        <name>Mn(2+)</name>
        <dbReference type="ChEBI" id="CHEBI:29035"/>
    </ligand>
</feature>
<keyword evidence="8" id="KW-0325">Glycoprotein</keyword>
<keyword evidence="5" id="KW-0964">Secreted</keyword>
<dbReference type="InterPro" id="IPR019780">
    <property type="entry name" value="Germin_Mn-BS"/>
</dbReference>
<sequence length="762" mass="81350">MKACNLIAAFTILALASTFVTAYDPSPLQDFCVAIDDANSAVLVNGKLCKNPSLANADDFSYSGLDVPGNTSNQLGGHVNIITADLMPGLNTLGISLARIARTWPEPSTLSPQRIGGSASTLYAGFVTSNPDHRLFTKILKPGDLFVFPFGLIHFQLNIGKTPAVAIAALTSQNPGVNTVANAIFGASWPINPEVLTTAFHLDKQFVEDLQAQEWLICDNKEVLYAFLLIYVFFSVLVNGKLCKNPSLANADDFSYSGLDVPGNTSNQLGGHVNIITADLMPGLNTLGISLARIDLAPNGGLNPPHYHPRGSEVLLVLEGTLYAARRSLCIPIRPHSFPVEHRKNSCRCYCCKQDPGVNTVANAIFGATFTILALASTFVTAYDPSPLQDFCVAIDDANSAVLVNGKLCKNPSLANADDFSYSGLDVPGNTSNQLGGHVNIITADLMPGLNTLGISLARIDLAPNGGLNPPHYHPRGSEVLLVLEGTLYAGFVTSNPDHRLFTKILKPGDLFVFPFGLIHFQLNIGKTPAVAIAALTSQNPGVNTVANAIFGASWPIYPDVLTTAFHLDKQFVEDLQAQEWMMLTQLVRSKLFEPRTDTIANSFLLVNGKLCKNPSEATPDDFSYSGLDVPGNTSNQLGVHVNLITADLMPGLNTLGISLARIDLAPNGGLNPPHYHPRGSEVLLVLEGTLYAGFVTSNPDHRLFTKILKPGDLFVFPFGLIHFQLNIGKTPAVAIAALTSQNPGVNTAANAIFGATSPINP</sequence>
<keyword evidence="9 10" id="KW-0464">Manganese</keyword>
<keyword evidence="7 12" id="KW-1015">Disulfide bond</keyword>
<evidence type="ECO:0000256" key="2">
    <source>
        <dbReference type="ARBA" id="ARBA00004271"/>
    </source>
</evidence>
<feature type="binding site" evidence="11">
    <location>
        <position position="474"/>
    </location>
    <ligand>
        <name>Mn(2+)</name>
        <dbReference type="ChEBI" id="CHEBI:29035"/>
    </ligand>
</feature>
<dbReference type="Gene3D" id="2.60.120.10">
    <property type="entry name" value="Jelly Rolls"/>
    <property type="match status" value="4"/>
</dbReference>
<dbReference type="AlphaFoldDB" id="A0A6N2LKQ5"/>
<feature type="binding site" evidence="10">
    <location>
        <position position="469"/>
    </location>
    <ligand>
        <name>oxalate</name>
        <dbReference type="ChEBI" id="CHEBI:30623"/>
    </ligand>
</feature>
<evidence type="ECO:0000256" key="9">
    <source>
        <dbReference type="ARBA" id="ARBA00023211"/>
    </source>
</evidence>
<feature type="domain" description="Cupin type-1" evidence="14">
    <location>
        <begin position="626"/>
        <end position="762"/>
    </location>
</feature>
<dbReference type="CDD" id="cd02241">
    <property type="entry name" value="cupin_OxOx"/>
    <property type="match status" value="3"/>
</dbReference>
<evidence type="ECO:0000256" key="1">
    <source>
        <dbReference type="ARBA" id="ARBA00003629"/>
    </source>
</evidence>
<evidence type="ECO:0000256" key="13">
    <source>
        <dbReference type="SAM" id="SignalP"/>
    </source>
</evidence>
<evidence type="ECO:0000256" key="8">
    <source>
        <dbReference type="ARBA" id="ARBA00023180"/>
    </source>
</evidence>
<evidence type="ECO:0000313" key="15">
    <source>
        <dbReference type="EMBL" id="VFU41383.1"/>
    </source>
</evidence>
<feature type="domain" description="Cupin type-1" evidence="14">
    <location>
        <begin position="257"/>
        <end position="410"/>
    </location>
</feature>
<evidence type="ECO:0000256" key="7">
    <source>
        <dbReference type="ARBA" id="ARBA00023157"/>
    </source>
</evidence>
<comment type="similarity">
    <text evidence="3">Belongs to the germin family.</text>
</comment>
<accession>A0A6N2LKQ5</accession>
<dbReference type="GO" id="GO:0048046">
    <property type="term" value="C:apoplast"/>
    <property type="evidence" value="ECO:0007669"/>
    <property type="project" value="UniProtKB-SubCell"/>
</dbReference>
<dbReference type="PROSITE" id="PS00725">
    <property type="entry name" value="GERMIN"/>
    <property type="match status" value="3"/>
</dbReference>
<dbReference type="InterPro" id="IPR014710">
    <property type="entry name" value="RmlC-like_jellyroll"/>
</dbReference>
<dbReference type="SMART" id="SM00835">
    <property type="entry name" value="Cupin_1"/>
    <property type="match status" value="4"/>
</dbReference>
<evidence type="ECO:0000256" key="12">
    <source>
        <dbReference type="PIRSR" id="PIRSR601929-3"/>
    </source>
</evidence>
<keyword evidence="13" id="KW-0732">Signal</keyword>
<evidence type="ECO:0000256" key="11">
    <source>
        <dbReference type="PIRSR" id="PIRSR601929-2"/>
    </source>
</evidence>
<feature type="binding site" evidence="10">
    <location>
        <position position="474"/>
    </location>
    <ligand>
        <name>oxalate</name>
        <dbReference type="ChEBI" id="CHEBI:30623"/>
    </ligand>
</feature>
<dbReference type="SUPFAM" id="SSF51182">
    <property type="entry name" value="RmlC-like cupins"/>
    <property type="match status" value="4"/>
</dbReference>
<feature type="signal peptide" evidence="13">
    <location>
        <begin position="1"/>
        <end position="22"/>
    </location>
</feature>
<reference evidence="15" key="1">
    <citation type="submission" date="2019-03" db="EMBL/GenBank/DDBJ databases">
        <authorList>
            <person name="Mank J."/>
            <person name="Almeida P."/>
        </authorList>
    </citation>
    <scope>NUCLEOTIDE SEQUENCE</scope>
    <source>
        <strain evidence="15">78183</strain>
    </source>
</reference>
<feature type="binding site" evidence="11">
    <location>
        <position position="479"/>
    </location>
    <ligand>
        <name>Mn(2+)</name>
        <dbReference type="ChEBI" id="CHEBI:29035"/>
    </ligand>
</feature>
<proteinExistence type="inferred from homology"/>
<dbReference type="EMBL" id="CAADRP010001563">
    <property type="protein sequence ID" value="VFU41383.1"/>
    <property type="molecule type" value="Genomic_DNA"/>
</dbReference>
<feature type="disulfide bond" evidence="12">
    <location>
        <begin position="392"/>
        <end position="409"/>
    </location>
</feature>
<dbReference type="PRINTS" id="PR00325">
    <property type="entry name" value="GERMIN"/>
</dbReference>
<dbReference type="InterPro" id="IPR001929">
    <property type="entry name" value="Germin"/>
</dbReference>
<feature type="domain" description="Cupin type-1" evidence="14">
    <location>
        <begin position="423"/>
        <end position="574"/>
    </location>
</feature>
<evidence type="ECO:0000256" key="4">
    <source>
        <dbReference type="ARBA" id="ARBA00022523"/>
    </source>
</evidence>
<gene>
    <name evidence="15" type="ORF">SVIM_LOCUS243087</name>
</gene>